<dbReference type="Gene3D" id="3.40.50.720">
    <property type="entry name" value="NAD(P)-binding Rossmann-like Domain"/>
    <property type="match status" value="1"/>
</dbReference>
<dbReference type="RefSeq" id="WP_136082775.1">
    <property type="nucleotide sequence ID" value="NZ_CAAHFG010000004.1"/>
</dbReference>
<dbReference type="GO" id="GO:0051536">
    <property type="term" value="F:iron-sulfur cluster binding"/>
    <property type="evidence" value="ECO:0007669"/>
    <property type="project" value="UniProtKB-KW"/>
</dbReference>
<evidence type="ECO:0000256" key="2">
    <source>
        <dbReference type="ARBA" id="ARBA00023004"/>
    </source>
</evidence>
<dbReference type="PANTHER" id="PTHR43100:SF2">
    <property type="entry name" value="BNAA03G19380D PROTEIN"/>
    <property type="match status" value="1"/>
</dbReference>
<dbReference type="Proteomes" id="UP000366872">
    <property type="component" value="Unassembled WGS sequence"/>
</dbReference>
<dbReference type="Pfam" id="PF07992">
    <property type="entry name" value="Pyr_redox_2"/>
    <property type="match status" value="1"/>
</dbReference>
<dbReference type="SUPFAM" id="SSF46548">
    <property type="entry name" value="alpha-helical ferredoxin"/>
    <property type="match status" value="2"/>
</dbReference>
<evidence type="ECO:0000256" key="3">
    <source>
        <dbReference type="ARBA" id="ARBA00023014"/>
    </source>
</evidence>
<dbReference type="GO" id="GO:0046872">
    <property type="term" value="F:metal ion binding"/>
    <property type="evidence" value="ECO:0007669"/>
    <property type="project" value="UniProtKB-KW"/>
</dbReference>
<gene>
    <name evidence="5" type="primary">sfrB_2</name>
    <name evidence="5" type="ORF">PDESU_05887</name>
</gene>
<dbReference type="InterPro" id="IPR051394">
    <property type="entry name" value="Glutamate_Synthase"/>
</dbReference>
<reference evidence="5 6" key="1">
    <citation type="submission" date="2019-04" db="EMBL/GenBank/DDBJ databases">
        <authorList>
            <person name="Van Vliet M D."/>
        </authorList>
    </citation>
    <scope>NUCLEOTIDE SEQUENCE [LARGE SCALE GENOMIC DNA]</scope>
    <source>
        <strain evidence="5 6">F1</strain>
    </source>
</reference>
<evidence type="ECO:0000313" key="6">
    <source>
        <dbReference type="Proteomes" id="UP000366872"/>
    </source>
</evidence>
<dbReference type="Gene3D" id="3.30.70.20">
    <property type="match status" value="1"/>
</dbReference>
<dbReference type="Gene3D" id="3.50.50.60">
    <property type="entry name" value="FAD/NAD(P)-binding domain"/>
    <property type="match status" value="1"/>
</dbReference>
<dbReference type="EMBL" id="CAAHFG010000004">
    <property type="protein sequence ID" value="VGO17291.1"/>
    <property type="molecule type" value="Genomic_DNA"/>
</dbReference>
<dbReference type="PRINTS" id="PR00419">
    <property type="entry name" value="ADXRDTASE"/>
</dbReference>
<proteinExistence type="predicted"/>
<dbReference type="Gene3D" id="1.10.1060.10">
    <property type="entry name" value="Alpha-helical ferredoxin"/>
    <property type="match status" value="1"/>
</dbReference>
<dbReference type="InterPro" id="IPR036188">
    <property type="entry name" value="FAD/NAD-bd_sf"/>
</dbReference>
<dbReference type="PROSITE" id="PS51379">
    <property type="entry name" value="4FE4S_FER_2"/>
    <property type="match status" value="2"/>
</dbReference>
<keyword evidence="3" id="KW-0411">Iron-sulfur</keyword>
<evidence type="ECO:0000259" key="4">
    <source>
        <dbReference type="PROSITE" id="PS51379"/>
    </source>
</evidence>
<dbReference type="PROSITE" id="PS00198">
    <property type="entry name" value="4FE4S_FER_1"/>
    <property type="match status" value="1"/>
</dbReference>
<dbReference type="InterPro" id="IPR017896">
    <property type="entry name" value="4Fe4S_Fe-S-bd"/>
</dbReference>
<keyword evidence="2" id="KW-0408">Iron</keyword>
<sequence>MDFSGQIKKLFKPVERTHSASAELSAKAGHCKEPKDFAWMETNVPCQKACPAGTDVPAYLTAIATGDFEEAYRINLRDNIFPAVLGRVCSRPCEAACRHGYDGLGDPVAICFSKRSAADFPQQDPILLEPWFPESGKRVAVVGSGVAGLAAARNLTLLGHKVTVYEKHHSPGGMLNQGIPEFRLPREIIHREIKQITALGIEVVCGTAIGKDLPLTQLLDGNDAVIMAAGTLKPNLLNLPGSDLPGIRHGLDFLLEVNETGTGGIGERVIVIGGGFTAMDCARTARRLGAQTAQWDLKVLYRRSKEVMRVTPGELEELDAEGIPLECHATPLAYIEKEGKLAGMRFHRTGTHEEFEVPADTVLLATGQFPDLSWMEEPTGNPNNVEHNKLFMAGDFAQGASSLIDAIAHAKQVVEEIDLFLMGEQRLIHHVQIEDAATVGRTRAMDRIPRQAMPSRPLAERSLQGEVEQGFDRPDAIEEAKRCYRCHYKFEIDQDKCIKCDWCLKAKPRPECILMLKEITHDQEGRVVSWEATDYVREMNLIWINQDECIRCGECLKACPVDAINLQKVSLIHEPTMNAD</sequence>
<feature type="domain" description="4Fe-4S ferredoxin-type" evidence="4">
    <location>
        <begin position="540"/>
        <end position="569"/>
    </location>
</feature>
<feature type="domain" description="4Fe-4S ferredoxin-type" evidence="4">
    <location>
        <begin position="488"/>
        <end position="518"/>
    </location>
</feature>
<evidence type="ECO:0000313" key="5">
    <source>
        <dbReference type="EMBL" id="VGO17291.1"/>
    </source>
</evidence>
<dbReference type="InterPro" id="IPR028261">
    <property type="entry name" value="DPD_II"/>
</dbReference>
<dbReference type="GO" id="GO:0016491">
    <property type="term" value="F:oxidoreductase activity"/>
    <property type="evidence" value="ECO:0007669"/>
    <property type="project" value="InterPro"/>
</dbReference>
<accession>A0A6C2UCZ2</accession>
<dbReference type="InterPro" id="IPR009051">
    <property type="entry name" value="Helical_ferredxn"/>
</dbReference>
<keyword evidence="1" id="KW-0479">Metal-binding</keyword>
<dbReference type="InterPro" id="IPR023753">
    <property type="entry name" value="FAD/NAD-binding_dom"/>
</dbReference>
<keyword evidence="6" id="KW-1185">Reference proteome</keyword>
<evidence type="ECO:0000256" key="1">
    <source>
        <dbReference type="ARBA" id="ARBA00022723"/>
    </source>
</evidence>
<dbReference type="InterPro" id="IPR017900">
    <property type="entry name" value="4Fe4S_Fe_S_CS"/>
</dbReference>
<dbReference type="Pfam" id="PF14691">
    <property type="entry name" value="Fer4_20"/>
    <property type="match status" value="1"/>
</dbReference>
<protein>
    <submittedName>
        <fullName evidence="5">NADPH-Fe(3+) oxidoreductase subunit beta</fullName>
    </submittedName>
</protein>
<organism evidence="5 6">
    <name type="scientific">Pontiella desulfatans</name>
    <dbReference type="NCBI Taxonomy" id="2750659"/>
    <lineage>
        <taxon>Bacteria</taxon>
        <taxon>Pseudomonadati</taxon>
        <taxon>Kiritimatiellota</taxon>
        <taxon>Kiritimatiellia</taxon>
        <taxon>Kiritimatiellales</taxon>
        <taxon>Pontiellaceae</taxon>
        <taxon>Pontiella</taxon>
    </lineage>
</organism>
<dbReference type="SUPFAM" id="SSF51971">
    <property type="entry name" value="Nucleotide-binding domain"/>
    <property type="match status" value="1"/>
</dbReference>
<dbReference type="Pfam" id="PF00037">
    <property type="entry name" value="Fer4"/>
    <property type="match status" value="1"/>
</dbReference>
<dbReference type="AlphaFoldDB" id="A0A6C2UCZ2"/>
<name>A0A6C2UCZ2_PONDE</name>
<dbReference type="SUPFAM" id="SSF54862">
    <property type="entry name" value="4Fe-4S ferredoxins"/>
    <property type="match status" value="1"/>
</dbReference>
<dbReference type="PANTHER" id="PTHR43100">
    <property type="entry name" value="GLUTAMATE SYNTHASE [NADPH] SMALL CHAIN"/>
    <property type="match status" value="1"/>
</dbReference>